<dbReference type="Proteomes" id="UP000534286">
    <property type="component" value="Unassembled WGS sequence"/>
</dbReference>
<protein>
    <submittedName>
        <fullName evidence="2">Uncharacterized protein</fullName>
    </submittedName>
</protein>
<evidence type="ECO:0000256" key="1">
    <source>
        <dbReference type="SAM" id="Phobius"/>
    </source>
</evidence>
<reference evidence="2 3" key="1">
    <citation type="submission" date="2020-08" db="EMBL/GenBank/DDBJ databases">
        <title>Sequencing the genomes of 1000 actinobacteria strains.</title>
        <authorList>
            <person name="Klenk H.-P."/>
        </authorList>
    </citation>
    <scope>NUCLEOTIDE SEQUENCE [LARGE SCALE GENOMIC DNA]</scope>
    <source>
        <strain evidence="2 3">DSM 43023</strain>
    </source>
</reference>
<name>A0A7W7WD81_9ACTN</name>
<keyword evidence="1" id="KW-1133">Transmembrane helix</keyword>
<dbReference type="AlphaFoldDB" id="A0A7W7WD81"/>
<organism evidence="2 3">
    <name type="scientific">Streptosporangium album</name>
    <dbReference type="NCBI Taxonomy" id="47479"/>
    <lineage>
        <taxon>Bacteria</taxon>
        <taxon>Bacillati</taxon>
        <taxon>Actinomycetota</taxon>
        <taxon>Actinomycetes</taxon>
        <taxon>Streptosporangiales</taxon>
        <taxon>Streptosporangiaceae</taxon>
        <taxon>Streptosporangium</taxon>
    </lineage>
</organism>
<keyword evidence="1" id="KW-0812">Transmembrane</keyword>
<sequence length="55" mass="5470">MLALVAALLFALALIFQLAGVAVGSVVTVATLVLLGLVAVALHLAGVGTGWSLKR</sequence>
<comment type="caution">
    <text evidence="2">The sequence shown here is derived from an EMBL/GenBank/DDBJ whole genome shotgun (WGS) entry which is preliminary data.</text>
</comment>
<feature type="transmembrane region" description="Helical" evidence="1">
    <location>
        <begin position="34"/>
        <end position="53"/>
    </location>
</feature>
<gene>
    <name evidence="2" type="ORF">FHR32_006445</name>
</gene>
<evidence type="ECO:0000313" key="3">
    <source>
        <dbReference type="Proteomes" id="UP000534286"/>
    </source>
</evidence>
<keyword evidence="3" id="KW-1185">Reference proteome</keyword>
<keyword evidence="1" id="KW-0472">Membrane</keyword>
<proteinExistence type="predicted"/>
<accession>A0A7W7WD81</accession>
<dbReference type="EMBL" id="JACHJU010000003">
    <property type="protein sequence ID" value="MBB4942059.1"/>
    <property type="molecule type" value="Genomic_DNA"/>
</dbReference>
<evidence type="ECO:0000313" key="2">
    <source>
        <dbReference type="EMBL" id="MBB4942059.1"/>
    </source>
</evidence>
<dbReference type="RefSeq" id="WP_184758089.1">
    <property type="nucleotide sequence ID" value="NZ_BAABEK010000003.1"/>
</dbReference>